<protein>
    <submittedName>
        <fullName evidence="1">Uncharacterized protein</fullName>
    </submittedName>
</protein>
<proteinExistence type="predicted"/>
<name>A0A6C0EFI7_9ZZZZ</name>
<sequence length="86" mass="9433">MKFIKTIFFTLFALINSEPICTNNSNQCIQFTVGSGTGCAWMCNYCANQLGTNNYYFTDNVCTYQTGEGCVGNPIVGKTYTCCSST</sequence>
<evidence type="ECO:0000313" key="1">
    <source>
        <dbReference type="EMBL" id="QHT27522.1"/>
    </source>
</evidence>
<reference evidence="1" key="1">
    <citation type="journal article" date="2020" name="Nature">
        <title>Giant virus diversity and host interactions through global metagenomics.</title>
        <authorList>
            <person name="Schulz F."/>
            <person name="Roux S."/>
            <person name="Paez-Espino D."/>
            <person name="Jungbluth S."/>
            <person name="Walsh D.A."/>
            <person name="Denef V.J."/>
            <person name="McMahon K.D."/>
            <person name="Konstantinidis K.T."/>
            <person name="Eloe-Fadrosh E.A."/>
            <person name="Kyrpides N.C."/>
            <person name="Woyke T."/>
        </authorList>
    </citation>
    <scope>NUCLEOTIDE SEQUENCE</scope>
    <source>
        <strain evidence="1">GVMAG-M-3300023179-33</strain>
    </source>
</reference>
<dbReference type="EMBL" id="MN739823">
    <property type="protein sequence ID" value="QHT27522.1"/>
    <property type="molecule type" value="Genomic_DNA"/>
</dbReference>
<organism evidence="1">
    <name type="scientific">viral metagenome</name>
    <dbReference type="NCBI Taxonomy" id="1070528"/>
    <lineage>
        <taxon>unclassified sequences</taxon>
        <taxon>metagenomes</taxon>
        <taxon>organismal metagenomes</taxon>
    </lineage>
</organism>
<accession>A0A6C0EFI7</accession>
<dbReference type="AlphaFoldDB" id="A0A6C0EFI7"/>